<name>A0A0K0DYX0_STRER</name>
<dbReference type="WBParaSite" id="SSTP_0000243600.1">
    <property type="protein sequence ID" value="SSTP_0000243600.1"/>
    <property type="gene ID" value="SSTP_0000243600"/>
</dbReference>
<feature type="compositionally biased region" description="Polar residues" evidence="1">
    <location>
        <begin position="291"/>
        <end position="316"/>
    </location>
</feature>
<dbReference type="AlphaFoldDB" id="A0A0K0DYX0"/>
<evidence type="ECO:0000313" key="5">
    <source>
        <dbReference type="WBParaSite" id="TCONS_00006589.p1"/>
    </source>
</evidence>
<feature type="region of interest" description="Disordered" evidence="1">
    <location>
        <begin position="267"/>
        <end position="316"/>
    </location>
</feature>
<sequence length="368" mass="42937">MVMIVSFNNISQNKSKLSYDDNLTPKEIIEDLDKGQLLPQINGGRRHVLSFQNKKIDDEVKIKDFFLSLQDSEGRQMFPNGKFPPVILSIDNSTTPQKHLMEGLVTQERVKKLYESLNRSFKDKYFEFENIWKSEATRKQLYDKYPEIKDDPGFTNILSNHQMTLNILSKDCTEYFAKYPFMYTFLLEISDKIQSTPSLSFRDRIMKQCLEEFNTKPEFTTLRANSGFMNHLKMMKETMDIMNRKSEEDDYMAQMNMLLRQIANETNYRPPLDNSRSNSNTSYSETYSRSQNPSNVSVNGQEQQSVESNSNEDQQPNYREMYAEQLGQMIEFGFIDENENIAALQMASGNFEEALSIIIALREDQMDT</sequence>
<feature type="domain" description="UBA" evidence="2">
    <location>
        <begin position="311"/>
        <end position="361"/>
    </location>
</feature>
<dbReference type="Proteomes" id="UP000035681">
    <property type="component" value="Unplaced"/>
</dbReference>
<dbReference type="Gene3D" id="1.10.8.10">
    <property type="entry name" value="DNA helicase RuvA subunit, C-terminal domain"/>
    <property type="match status" value="1"/>
</dbReference>
<organism evidence="4">
    <name type="scientific">Strongyloides stercoralis</name>
    <name type="common">Threadworm</name>
    <dbReference type="NCBI Taxonomy" id="6248"/>
    <lineage>
        <taxon>Eukaryota</taxon>
        <taxon>Metazoa</taxon>
        <taxon>Ecdysozoa</taxon>
        <taxon>Nematoda</taxon>
        <taxon>Chromadorea</taxon>
        <taxon>Rhabditida</taxon>
        <taxon>Tylenchina</taxon>
        <taxon>Panagrolaimomorpha</taxon>
        <taxon>Strongyloidoidea</taxon>
        <taxon>Strongyloididae</taxon>
        <taxon>Strongyloides</taxon>
    </lineage>
</organism>
<dbReference type="PROSITE" id="PS50030">
    <property type="entry name" value="UBA"/>
    <property type="match status" value="1"/>
</dbReference>
<evidence type="ECO:0000313" key="3">
    <source>
        <dbReference type="Proteomes" id="UP000035681"/>
    </source>
</evidence>
<keyword evidence="3" id="KW-1185">Reference proteome</keyword>
<protein>
    <submittedName>
        <fullName evidence="4 5">UBA domain-containing protein</fullName>
    </submittedName>
</protein>
<evidence type="ECO:0000256" key="1">
    <source>
        <dbReference type="SAM" id="MobiDB-lite"/>
    </source>
</evidence>
<dbReference type="WBParaSite" id="TCONS_00006589.p1">
    <property type="protein sequence ID" value="TCONS_00006589.p1"/>
    <property type="gene ID" value="XLOC_004724"/>
</dbReference>
<reference evidence="4" key="1">
    <citation type="submission" date="2015-08" db="UniProtKB">
        <authorList>
            <consortium name="WormBaseParasite"/>
        </authorList>
    </citation>
    <scope>IDENTIFICATION</scope>
</reference>
<accession>A0A0K0DYX0</accession>
<evidence type="ECO:0000259" key="2">
    <source>
        <dbReference type="PROSITE" id="PS50030"/>
    </source>
</evidence>
<feature type="compositionally biased region" description="Low complexity" evidence="1">
    <location>
        <begin position="275"/>
        <end position="290"/>
    </location>
</feature>
<evidence type="ECO:0000313" key="4">
    <source>
        <dbReference type="WBParaSite" id="SSTP_0000243600.1"/>
    </source>
</evidence>
<dbReference type="InterPro" id="IPR009060">
    <property type="entry name" value="UBA-like_sf"/>
</dbReference>
<dbReference type="SUPFAM" id="SSF46934">
    <property type="entry name" value="UBA-like"/>
    <property type="match status" value="1"/>
</dbReference>
<proteinExistence type="predicted"/>
<dbReference type="InterPro" id="IPR015940">
    <property type="entry name" value="UBA"/>
</dbReference>